<accession>A0A5J6TEE6</accession>
<keyword evidence="3" id="KW-1185">Reference proteome</keyword>
<evidence type="ECO:0000256" key="1">
    <source>
        <dbReference type="SAM" id="Coils"/>
    </source>
</evidence>
<organism evidence="2 3">
    <name type="scientific">Gordonia phage Toast</name>
    <dbReference type="NCBI Taxonomy" id="2599852"/>
    <lineage>
        <taxon>Viruses</taxon>
        <taxon>Duplodnaviria</taxon>
        <taxon>Heunggongvirae</taxon>
        <taxon>Uroviricota</taxon>
        <taxon>Caudoviricetes</taxon>
        <taxon>Fairfaxidumvirus</taxon>
        <taxon>Fairfaxidumvirus toast</taxon>
    </lineage>
</organism>
<dbReference type="Proteomes" id="UP000326855">
    <property type="component" value="Segment"/>
</dbReference>
<protein>
    <submittedName>
        <fullName evidence="2">Uncharacterized protein</fullName>
    </submittedName>
</protein>
<reference evidence="2 3" key="1">
    <citation type="submission" date="2019-07" db="EMBL/GenBank/DDBJ databases">
        <authorList>
            <person name="Stoner T.H."/>
            <person name="Garlena R.A."/>
            <person name="Russell D.A."/>
            <person name="Pope W.H."/>
            <person name="Jacobs-Sera D."/>
            <person name="Hatfull G.F."/>
        </authorList>
    </citation>
    <scope>NUCLEOTIDE SEQUENCE [LARGE SCALE GENOMIC DNA]</scope>
</reference>
<evidence type="ECO:0000313" key="3">
    <source>
        <dbReference type="Proteomes" id="UP000326855"/>
    </source>
</evidence>
<name>A0A5J6TEE6_9CAUD</name>
<gene>
    <name evidence="2" type="primary">79</name>
    <name evidence="2" type="ORF">PBI_TOAST_79</name>
</gene>
<sequence>MTDTTMRALLDVHRTEIHDRDQEIANLERLVDTLQLERDRIGREKDQADRLRVAADERARANRE</sequence>
<dbReference type="EMBL" id="MN234161">
    <property type="protein sequence ID" value="QFG08137.1"/>
    <property type="molecule type" value="Genomic_DNA"/>
</dbReference>
<keyword evidence="1" id="KW-0175">Coiled coil</keyword>
<evidence type="ECO:0000313" key="2">
    <source>
        <dbReference type="EMBL" id="QFG08137.1"/>
    </source>
</evidence>
<dbReference type="KEGG" id="vg:62974379"/>
<dbReference type="RefSeq" id="YP_010001216.1">
    <property type="nucleotide sequence ID" value="NC_053173.1"/>
</dbReference>
<dbReference type="GeneID" id="62974379"/>
<proteinExistence type="predicted"/>
<feature type="coiled-coil region" evidence="1">
    <location>
        <begin position="17"/>
        <end position="44"/>
    </location>
</feature>